<organism evidence="9 10">
    <name type="scientific">Micrococcus cohnii</name>
    <dbReference type="NCBI Taxonomy" id="993416"/>
    <lineage>
        <taxon>Bacteria</taxon>
        <taxon>Bacillati</taxon>
        <taxon>Actinomycetota</taxon>
        <taxon>Actinomycetes</taxon>
        <taxon>Micrococcales</taxon>
        <taxon>Micrococcaceae</taxon>
        <taxon>Micrococcus</taxon>
    </lineage>
</organism>
<dbReference type="SUPFAM" id="SSF161098">
    <property type="entry name" value="MetI-like"/>
    <property type="match status" value="1"/>
</dbReference>
<sequence>MLKFILKRLASSLLVLFGASVLLFVLVINSGDPLKDLRESQSNNRETLMAARTEFMGLDQPWFVRYFDWLKGVGGCVVGQCDLGLNRSGQPVLTLLQNAASSTLRLVILATVLAIIIGVAVGIITAIRQYSGLDYAVTFLIFLFFSLPVFWAAVLLKEYMAIGFNNWIASPTLNWGLLIVAAVVLGLALQGAMGGGAKRRLFTFLATAAFVLGVIPLLHALDFWRTPVLGYPAVILVGLGAAVAATAIVSGLRNRPVLHAGLATVLVGVLVFTVLRYSGLLWAQASWWLLAVLGVVTVLVGVLIGRLMGKTSKGSAVAVSVTTALFMAVTIVADTLALYWPAFLSAKSRPISTIGSETPNFDEPFWVQFLDKGAQLLLPTILLTIISVATYSRYTRASMLEVSRQDYIRTARAKGLPERQVILKHAFRNSLIPITTIMAFDFAGLIGGAVITERVFGWKGMGELFATGLDQVDPAPVMAFFLVTGTAAVLMNLMADVFYALLDPRIRV</sequence>
<evidence type="ECO:0000313" key="9">
    <source>
        <dbReference type="EMBL" id="MBB4735584.1"/>
    </source>
</evidence>
<comment type="similarity">
    <text evidence="7">Belongs to the binding-protein-dependent transport system permease family.</text>
</comment>
<evidence type="ECO:0000256" key="6">
    <source>
        <dbReference type="ARBA" id="ARBA00023136"/>
    </source>
</evidence>
<keyword evidence="5 7" id="KW-1133">Transmembrane helix</keyword>
<reference evidence="9 10" key="1">
    <citation type="submission" date="2020-08" db="EMBL/GenBank/DDBJ databases">
        <title>Sequencing the genomes of 1000 actinobacteria strains.</title>
        <authorList>
            <person name="Klenk H.-P."/>
        </authorList>
    </citation>
    <scope>NUCLEOTIDE SEQUENCE [LARGE SCALE GENOMIC DNA]</scope>
    <source>
        <strain evidence="9 10">DSM 23974</strain>
    </source>
</reference>
<name>A0A7W7GNW4_9MICC</name>
<evidence type="ECO:0000256" key="1">
    <source>
        <dbReference type="ARBA" id="ARBA00004651"/>
    </source>
</evidence>
<feature type="domain" description="ABC transmembrane type-1" evidence="8">
    <location>
        <begin position="100"/>
        <end position="499"/>
    </location>
</feature>
<feature type="transmembrane region" description="Helical" evidence="7">
    <location>
        <begin position="257"/>
        <end position="279"/>
    </location>
</feature>
<evidence type="ECO:0000313" key="10">
    <source>
        <dbReference type="Proteomes" id="UP000540191"/>
    </source>
</evidence>
<feature type="transmembrane region" description="Helical" evidence="7">
    <location>
        <begin position="231"/>
        <end position="250"/>
    </location>
</feature>
<evidence type="ECO:0000256" key="7">
    <source>
        <dbReference type="RuleBase" id="RU363032"/>
    </source>
</evidence>
<dbReference type="Proteomes" id="UP000540191">
    <property type="component" value="Unassembled WGS sequence"/>
</dbReference>
<feature type="transmembrane region" description="Helical" evidence="7">
    <location>
        <begin position="201"/>
        <end position="219"/>
    </location>
</feature>
<keyword evidence="2 7" id="KW-0813">Transport</keyword>
<dbReference type="Gene3D" id="1.10.3720.10">
    <property type="entry name" value="MetI-like"/>
    <property type="match status" value="1"/>
</dbReference>
<feature type="transmembrane region" description="Helical" evidence="7">
    <location>
        <begin position="136"/>
        <end position="156"/>
    </location>
</feature>
<dbReference type="PANTHER" id="PTHR43163">
    <property type="entry name" value="DIPEPTIDE TRANSPORT SYSTEM PERMEASE PROTEIN DPPB-RELATED"/>
    <property type="match status" value="1"/>
</dbReference>
<feature type="transmembrane region" description="Helical" evidence="7">
    <location>
        <begin position="168"/>
        <end position="189"/>
    </location>
</feature>
<keyword evidence="4 7" id="KW-0812">Transmembrane</keyword>
<protein>
    <submittedName>
        <fullName evidence="9">Peptide/nickel transport system permease protein</fullName>
    </submittedName>
</protein>
<proteinExistence type="inferred from homology"/>
<comment type="subcellular location">
    <subcellularLocation>
        <location evidence="1 7">Cell membrane</location>
        <topology evidence="1 7">Multi-pass membrane protein</topology>
    </subcellularLocation>
</comment>
<evidence type="ECO:0000256" key="3">
    <source>
        <dbReference type="ARBA" id="ARBA00022475"/>
    </source>
</evidence>
<dbReference type="InterPro" id="IPR035906">
    <property type="entry name" value="MetI-like_sf"/>
</dbReference>
<dbReference type="GO" id="GO:0055085">
    <property type="term" value="P:transmembrane transport"/>
    <property type="evidence" value="ECO:0007669"/>
    <property type="project" value="InterPro"/>
</dbReference>
<keyword evidence="3" id="KW-1003">Cell membrane</keyword>
<evidence type="ECO:0000256" key="4">
    <source>
        <dbReference type="ARBA" id="ARBA00022692"/>
    </source>
</evidence>
<dbReference type="InterPro" id="IPR000515">
    <property type="entry name" value="MetI-like"/>
</dbReference>
<gene>
    <name evidence="9" type="ORF">HDA30_001092</name>
</gene>
<dbReference type="PROSITE" id="PS50928">
    <property type="entry name" value="ABC_TM1"/>
    <property type="match status" value="1"/>
</dbReference>
<accession>A0A7W7GNW4</accession>
<dbReference type="RefSeq" id="WP_184241330.1">
    <property type="nucleotide sequence ID" value="NZ_JACHNA010000001.1"/>
</dbReference>
<evidence type="ECO:0000259" key="8">
    <source>
        <dbReference type="PROSITE" id="PS50928"/>
    </source>
</evidence>
<dbReference type="InterPro" id="IPR045621">
    <property type="entry name" value="BPD_transp_1_N"/>
</dbReference>
<feature type="transmembrane region" description="Helical" evidence="7">
    <location>
        <begin position="477"/>
        <end position="502"/>
    </location>
</feature>
<feature type="transmembrane region" description="Helical" evidence="7">
    <location>
        <begin position="316"/>
        <end position="340"/>
    </location>
</feature>
<comment type="caution">
    <text evidence="9">The sequence shown here is derived from an EMBL/GenBank/DDBJ whole genome shotgun (WGS) entry which is preliminary data.</text>
</comment>
<dbReference type="GO" id="GO:0005886">
    <property type="term" value="C:plasma membrane"/>
    <property type="evidence" value="ECO:0007669"/>
    <property type="project" value="UniProtKB-SubCell"/>
</dbReference>
<feature type="transmembrane region" description="Helical" evidence="7">
    <location>
        <begin position="285"/>
        <end position="304"/>
    </location>
</feature>
<dbReference type="CDD" id="cd06261">
    <property type="entry name" value="TM_PBP2"/>
    <property type="match status" value="1"/>
</dbReference>
<dbReference type="EMBL" id="JACHNA010000001">
    <property type="protein sequence ID" value="MBB4735584.1"/>
    <property type="molecule type" value="Genomic_DNA"/>
</dbReference>
<dbReference type="AlphaFoldDB" id="A0A7W7GNW4"/>
<evidence type="ECO:0000256" key="2">
    <source>
        <dbReference type="ARBA" id="ARBA00022448"/>
    </source>
</evidence>
<dbReference type="Pfam" id="PF19300">
    <property type="entry name" value="BPD_transp_1_N"/>
    <property type="match status" value="1"/>
</dbReference>
<evidence type="ECO:0000256" key="5">
    <source>
        <dbReference type="ARBA" id="ARBA00022989"/>
    </source>
</evidence>
<feature type="transmembrane region" description="Helical" evidence="7">
    <location>
        <begin position="376"/>
        <end position="394"/>
    </location>
</feature>
<feature type="transmembrane region" description="Helical" evidence="7">
    <location>
        <begin position="431"/>
        <end position="451"/>
    </location>
</feature>
<feature type="transmembrane region" description="Helical" evidence="7">
    <location>
        <begin position="103"/>
        <end position="124"/>
    </location>
</feature>
<dbReference type="Pfam" id="PF00528">
    <property type="entry name" value="BPD_transp_1"/>
    <property type="match status" value="1"/>
</dbReference>
<keyword evidence="10" id="KW-1185">Reference proteome</keyword>
<keyword evidence="6 7" id="KW-0472">Membrane</keyword>
<dbReference type="PANTHER" id="PTHR43163:SF6">
    <property type="entry name" value="DIPEPTIDE TRANSPORT SYSTEM PERMEASE PROTEIN DPPB-RELATED"/>
    <property type="match status" value="1"/>
</dbReference>